<name>M1CHM2_SOLTU</name>
<protein>
    <submittedName>
        <fullName evidence="1">Uncharacterized protein</fullName>
    </submittedName>
</protein>
<reference evidence="2" key="1">
    <citation type="journal article" date="2011" name="Nature">
        <title>Genome sequence and analysis of the tuber crop potato.</title>
        <authorList>
            <consortium name="The Potato Genome Sequencing Consortium"/>
        </authorList>
    </citation>
    <scope>NUCLEOTIDE SEQUENCE [LARGE SCALE GENOMIC DNA]</scope>
    <source>
        <strain evidence="2">cv. DM1-3 516 R44</strain>
    </source>
</reference>
<dbReference type="HOGENOM" id="CLU_3036190_0_0_1"/>
<sequence>MKHTPQQKRNGDAKKILQKNYEVGVEIHIDVNREEQRSFSTTVPLTCNTCQTFPA</sequence>
<proteinExistence type="predicted"/>
<evidence type="ECO:0000313" key="1">
    <source>
        <dbReference type="EnsemblPlants" id="PGSC0003DMT400067646"/>
    </source>
</evidence>
<keyword evidence="2" id="KW-1185">Reference proteome</keyword>
<dbReference type="Proteomes" id="UP000011115">
    <property type="component" value="Unassembled WGS sequence"/>
</dbReference>
<dbReference type="PaxDb" id="4113-PGSC0003DMT400067646"/>
<dbReference type="EnsemblPlants" id="PGSC0003DMT400067646">
    <property type="protein sequence ID" value="PGSC0003DMT400067646"/>
    <property type="gene ID" value="PGSC0003DMG401026306"/>
</dbReference>
<dbReference type="InParanoid" id="M1CHM2"/>
<organism evidence="1 2">
    <name type="scientific">Solanum tuberosum</name>
    <name type="common">Potato</name>
    <dbReference type="NCBI Taxonomy" id="4113"/>
    <lineage>
        <taxon>Eukaryota</taxon>
        <taxon>Viridiplantae</taxon>
        <taxon>Streptophyta</taxon>
        <taxon>Embryophyta</taxon>
        <taxon>Tracheophyta</taxon>
        <taxon>Spermatophyta</taxon>
        <taxon>Magnoliopsida</taxon>
        <taxon>eudicotyledons</taxon>
        <taxon>Gunneridae</taxon>
        <taxon>Pentapetalae</taxon>
        <taxon>asterids</taxon>
        <taxon>lamiids</taxon>
        <taxon>Solanales</taxon>
        <taxon>Solanaceae</taxon>
        <taxon>Solanoideae</taxon>
        <taxon>Solaneae</taxon>
        <taxon>Solanum</taxon>
    </lineage>
</organism>
<evidence type="ECO:0000313" key="2">
    <source>
        <dbReference type="Proteomes" id="UP000011115"/>
    </source>
</evidence>
<dbReference type="Gramene" id="PGSC0003DMT400067646">
    <property type="protein sequence ID" value="PGSC0003DMT400067646"/>
    <property type="gene ID" value="PGSC0003DMG401026306"/>
</dbReference>
<dbReference type="AlphaFoldDB" id="M1CHM2"/>
<reference evidence="1" key="2">
    <citation type="submission" date="2015-06" db="UniProtKB">
        <authorList>
            <consortium name="EnsemblPlants"/>
        </authorList>
    </citation>
    <scope>IDENTIFICATION</scope>
    <source>
        <strain evidence="1">DM1-3 516 R44</strain>
    </source>
</reference>
<accession>M1CHM2</accession>